<feature type="region of interest" description="Disordered" evidence="1">
    <location>
        <begin position="23"/>
        <end position="58"/>
    </location>
</feature>
<dbReference type="EMBL" id="JADBJN010000004">
    <property type="protein sequence ID" value="KAG5669131.1"/>
    <property type="molecule type" value="Genomic_DNA"/>
</dbReference>
<keyword evidence="4" id="KW-1185">Reference proteome</keyword>
<accession>A0A9J6BHX3</accession>
<protein>
    <submittedName>
        <fullName evidence="3">Uncharacterized protein</fullName>
    </submittedName>
</protein>
<evidence type="ECO:0000256" key="1">
    <source>
        <dbReference type="SAM" id="MobiDB-lite"/>
    </source>
</evidence>
<feature type="compositionally biased region" description="Low complexity" evidence="1">
    <location>
        <begin position="44"/>
        <end position="58"/>
    </location>
</feature>
<evidence type="ECO:0000256" key="2">
    <source>
        <dbReference type="SAM" id="SignalP"/>
    </source>
</evidence>
<organism evidence="3 4">
    <name type="scientific">Polypedilum vanderplanki</name>
    <name type="common">Sleeping chironomid midge</name>
    <dbReference type="NCBI Taxonomy" id="319348"/>
    <lineage>
        <taxon>Eukaryota</taxon>
        <taxon>Metazoa</taxon>
        <taxon>Ecdysozoa</taxon>
        <taxon>Arthropoda</taxon>
        <taxon>Hexapoda</taxon>
        <taxon>Insecta</taxon>
        <taxon>Pterygota</taxon>
        <taxon>Neoptera</taxon>
        <taxon>Endopterygota</taxon>
        <taxon>Diptera</taxon>
        <taxon>Nematocera</taxon>
        <taxon>Chironomoidea</taxon>
        <taxon>Chironomidae</taxon>
        <taxon>Chironominae</taxon>
        <taxon>Polypedilum</taxon>
        <taxon>Polypedilum</taxon>
    </lineage>
</organism>
<evidence type="ECO:0000313" key="3">
    <source>
        <dbReference type="EMBL" id="KAG5669131.1"/>
    </source>
</evidence>
<sequence length="590" mass="64630">MKLIVTLALFCALTFLTVEGVKHKKNNSGSHERESSESSESSEKTSTTTKASTKTTTATATTTQLTTMTTTTTAVPLCSYGTKLYNNDNSIDGIAAGPAVDGTNVYVGFTQVNGITIPGMLMLNNSVLPGLTYIYNNNVTLNQTSNVFYLTNTPDCNCQFVDKNASLPVGSYKVTLNNGTNKFYIGKNDHAGDKFNINVTVIGAIINGSLHYFNSYDKFDTITADYKVLVCGLPLNFITTTTLSPITTMSSANNTNTVSTTTDYAKQIDDSVNGFIVLMNDATQTITNLNTIKDDSISFINKSLADSNTTKNDALIYQELFNIFNSPIIARRRKRQTIDDCQNATQIVETEKNVLANLQTYHNYYQNIIFQVYETLINSNNFTVTAEAQNKSNNFIGQFRNLTTQINQCKQRLSELTAIRDDVCSKTTTTIPTTTTTPVSCAYSWNLYASNNLPPSDGLYVGKNPYGHDIYVGAGTGGGDLAPGSLEPLYLNGVTVQSSYVVYNVTTNVTYLAIPSSCKCNWLPNGDLYNTPALVRLRNFYWVGRYNFTDGSHVVGKVYDQGSGYGIIMTHVENNQEILGTVFDVLQCTA</sequence>
<evidence type="ECO:0000313" key="4">
    <source>
        <dbReference type="Proteomes" id="UP001107558"/>
    </source>
</evidence>
<dbReference type="AlphaFoldDB" id="A0A9J6BHX3"/>
<dbReference type="Proteomes" id="UP001107558">
    <property type="component" value="Chromosome 4"/>
</dbReference>
<proteinExistence type="predicted"/>
<feature type="chain" id="PRO_5039933418" evidence="2">
    <location>
        <begin position="21"/>
        <end position="590"/>
    </location>
</feature>
<keyword evidence="2" id="KW-0732">Signal</keyword>
<feature type="signal peptide" evidence="2">
    <location>
        <begin position="1"/>
        <end position="20"/>
    </location>
</feature>
<gene>
    <name evidence="3" type="ORF">PVAND_017027</name>
</gene>
<reference evidence="3" key="1">
    <citation type="submission" date="2021-03" db="EMBL/GenBank/DDBJ databases">
        <title>Chromosome level genome of the anhydrobiotic midge Polypedilum vanderplanki.</title>
        <authorList>
            <person name="Yoshida Y."/>
            <person name="Kikawada T."/>
            <person name="Gusev O."/>
        </authorList>
    </citation>
    <scope>NUCLEOTIDE SEQUENCE</scope>
    <source>
        <strain evidence="3">NIAS01</strain>
        <tissue evidence="3">Whole body or cell culture</tissue>
    </source>
</reference>
<comment type="caution">
    <text evidence="3">The sequence shown here is derived from an EMBL/GenBank/DDBJ whole genome shotgun (WGS) entry which is preliminary data.</text>
</comment>
<name>A0A9J6BHX3_POLVA</name>